<dbReference type="EMBL" id="CP015506">
    <property type="protein sequence ID" value="AND40637.1"/>
    <property type="molecule type" value="Genomic_DNA"/>
</dbReference>
<dbReference type="PANTHER" id="PTHR30294:SF29">
    <property type="entry name" value="MULTIDRUG ABC TRANSPORTER PERMEASE YBHS-RELATED"/>
    <property type="match status" value="1"/>
</dbReference>
<protein>
    <submittedName>
        <fullName evidence="8">Multidrug ABC transporter permease</fullName>
    </submittedName>
</protein>
<dbReference type="InterPro" id="IPR013525">
    <property type="entry name" value="ABC2_TM"/>
</dbReference>
<evidence type="ECO:0000256" key="4">
    <source>
        <dbReference type="ARBA" id="ARBA00022989"/>
    </source>
</evidence>
<keyword evidence="5 6" id="KW-0472">Membrane</keyword>
<dbReference type="GO" id="GO:0140359">
    <property type="term" value="F:ABC-type transporter activity"/>
    <property type="evidence" value="ECO:0007669"/>
    <property type="project" value="InterPro"/>
</dbReference>
<dbReference type="STRING" id="1196031.A361_16245"/>
<keyword evidence="3 6" id="KW-0812">Transmembrane</keyword>
<sequence length="367" mass="41037">MYPVFYAQFLKDKRKPLLILTFIGLSILATLIFGNSAWQTNTTVSVFASGPNAEEIEQKWVKLLNKDNENTEYVISEEEEAREQVREGKRDVAILLMEEDYRLITASDMPNIQLIEQEVHKVFMEEAQLQAIAGSADTAELREEIDRYLEKPPLTVNTESVNGGELTSHNMGTQLLFGFTLFIAMFTIGFKVNGINADKVSGVWNRLNLSPVSKTNMYTGHLLYSFFIGFFQMAAVFLVFEYVMNYEIGPLSLILTIAAVFTFSSVSLAMLVAGLTKTPEKFNMVYPSVIPIIPIISGVYVPPGVMDNPVFTFIADLFPMGYALEAMMDAALFDAGWSDILLPVSFMLLIAVIYMGIGINLGERGRR</sequence>
<feature type="transmembrane region" description="Helical" evidence="6">
    <location>
        <begin position="340"/>
        <end position="361"/>
    </location>
</feature>
<evidence type="ECO:0000256" key="1">
    <source>
        <dbReference type="ARBA" id="ARBA00004651"/>
    </source>
</evidence>
<dbReference type="InterPro" id="IPR051449">
    <property type="entry name" value="ABC-2_transporter_component"/>
</dbReference>
<proteinExistence type="predicted"/>
<gene>
    <name evidence="8" type="ORF">A361_16245</name>
</gene>
<dbReference type="AlphaFoldDB" id="A0A160MCE7"/>
<feature type="transmembrane region" description="Helical" evidence="6">
    <location>
        <begin position="250"/>
        <end position="272"/>
    </location>
</feature>
<dbReference type="Proteomes" id="UP000077856">
    <property type="component" value="Chromosome"/>
</dbReference>
<evidence type="ECO:0000313" key="9">
    <source>
        <dbReference type="Proteomes" id="UP000077856"/>
    </source>
</evidence>
<keyword evidence="2" id="KW-1003">Cell membrane</keyword>
<organism evidence="8 9">
    <name type="scientific">Cytobacillus oceanisediminis 2691</name>
    <dbReference type="NCBI Taxonomy" id="1196031"/>
    <lineage>
        <taxon>Bacteria</taxon>
        <taxon>Bacillati</taxon>
        <taxon>Bacillota</taxon>
        <taxon>Bacilli</taxon>
        <taxon>Bacillales</taxon>
        <taxon>Bacillaceae</taxon>
        <taxon>Cytobacillus</taxon>
    </lineage>
</organism>
<evidence type="ECO:0000256" key="5">
    <source>
        <dbReference type="ARBA" id="ARBA00023136"/>
    </source>
</evidence>
<keyword evidence="4 6" id="KW-1133">Transmembrane helix</keyword>
<feature type="domain" description="ABC-2 type transporter transmembrane" evidence="7">
    <location>
        <begin position="19"/>
        <end position="359"/>
    </location>
</feature>
<dbReference type="Pfam" id="PF12698">
    <property type="entry name" value="ABC2_membrane_3"/>
    <property type="match status" value="1"/>
</dbReference>
<name>A0A160MCE7_9BACI</name>
<dbReference type="eggNOG" id="COG0842">
    <property type="taxonomic scope" value="Bacteria"/>
</dbReference>
<accession>A0A160MCE7</accession>
<reference evidence="8 9" key="1">
    <citation type="submission" date="2016-04" db="EMBL/GenBank/DDBJ databases">
        <title>Complete genome sequence of Bacillus oceanisediminis strain 2691.</title>
        <authorList>
            <person name="Jeong H."/>
            <person name="Kim H.J."/>
            <person name="Lee D.-W."/>
        </authorList>
    </citation>
    <scope>NUCLEOTIDE SEQUENCE [LARGE SCALE GENOMIC DNA]</scope>
    <source>
        <strain evidence="8 9">2691</strain>
    </source>
</reference>
<feature type="transmembrane region" description="Helical" evidence="6">
    <location>
        <begin position="222"/>
        <end position="244"/>
    </location>
</feature>
<evidence type="ECO:0000256" key="2">
    <source>
        <dbReference type="ARBA" id="ARBA00022475"/>
    </source>
</evidence>
<evidence type="ECO:0000256" key="6">
    <source>
        <dbReference type="SAM" id="Phobius"/>
    </source>
</evidence>
<feature type="transmembrane region" description="Helical" evidence="6">
    <location>
        <begin position="284"/>
        <end position="301"/>
    </location>
</feature>
<feature type="transmembrane region" description="Helical" evidence="6">
    <location>
        <begin position="171"/>
        <end position="190"/>
    </location>
</feature>
<evidence type="ECO:0000256" key="3">
    <source>
        <dbReference type="ARBA" id="ARBA00022692"/>
    </source>
</evidence>
<dbReference type="RefSeq" id="WP_019382253.1">
    <property type="nucleotide sequence ID" value="NZ_CP015506.1"/>
</dbReference>
<feature type="transmembrane region" description="Helical" evidence="6">
    <location>
        <begin position="17"/>
        <end position="38"/>
    </location>
</feature>
<evidence type="ECO:0000313" key="8">
    <source>
        <dbReference type="EMBL" id="AND40637.1"/>
    </source>
</evidence>
<dbReference type="GO" id="GO:0005886">
    <property type="term" value="C:plasma membrane"/>
    <property type="evidence" value="ECO:0007669"/>
    <property type="project" value="UniProtKB-SubCell"/>
</dbReference>
<dbReference type="KEGG" id="bon:A361_16245"/>
<comment type="subcellular location">
    <subcellularLocation>
        <location evidence="1">Cell membrane</location>
        <topology evidence="1">Multi-pass membrane protein</topology>
    </subcellularLocation>
</comment>
<dbReference type="PANTHER" id="PTHR30294">
    <property type="entry name" value="MEMBRANE COMPONENT OF ABC TRANSPORTER YHHJ-RELATED"/>
    <property type="match status" value="1"/>
</dbReference>
<evidence type="ECO:0000259" key="7">
    <source>
        <dbReference type="Pfam" id="PF12698"/>
    </source>
</evidence>